<dbReference type="EMBL" id="SMAD01000002">
    <property type="protein sequence ID" value="TCS89220.1"/>
    <property type="molecule type" value="Genomic_DNA"/>
</dbReference>
<keyword evidence="4" id="KW-0862">Zinc</keyword>
<dbReference type="PRINTS" id="PR00987">
    <property type="entry name" value="TRNASYNTHGLU"/>
</dbReference>
<name>A0A4R3KXN1_9SPHI</name>
<dbReference type="Proteomes" id="UP000295807">
    <property type="component" value="Unassembled WGS sequence"/>
</dbReference>
<dbReference type="GO" id="GO:0005524">
    <property type="term" value="F:ATP binding"/>
    <property type="evidence" value="ECO:0007669"/>
    <property type="project" value="UniProtKB-KW"/>
</dbReference>
<dbReference type="PANTHER" id="PTHR43311">
    <property type="entry name" value="GLUTAMATE--TRNA LIGASE"/>
    <property type="match status" value="1"/>
</dbReference>
<dbReference type="PROSITE" id="PS00178">
    <property type="entry name" value="AA_TRNA_LIGASE_I"/>
    <property type="match status" value="1"/>
</dbReference>
<dbReference type="RefSeq" id="WP_132128303.1">
    <property type="nucleotide sequence ID" value="NZ_SMAD01000002.1"/>
</dbReference>
<dbReference type="InterPro" id="IPR020058">
    <property type="entry name" value="Glu/Gln-tRNA-synth_Ib_cat-dom"/>
</dbReference>
<keyword evidence="7" id="KW-0648">Protein biosynthesis</keyword>
<dbReference type="Pfam" id="PF00749">
    <property type="entry name" value="tRNA-synt_1c"/>
    <property type="match status" value="1"/>
</dbReference>
<evidence type="ECO:0000256" key="3">
    <source>
        <dbReference type="ARBA" id="ARBA00022741"/>
    </source>
</evidence>
<accession>A0A4R3KXN1</accession>
<sequence length="300" mass="33475">MKLKTRIAPTPTGFLHLGNVLSFALTAGLAAKTGAKTVLRIDDIDMERVKDEYVRDIFDTLNFLEIPWQEGPANFREYESQYSQFHRMELYREALQQLLEKKGIFACTCSRTDVLQKSGDRGYPGTCRAKKIPHTAENASWRLKTVSREALRVKTLQNGVVSTSLPASMRDFIVRRKDGLPSYQLASLADDLHYGINIIVRGADLWDSTLAQLSLAAVLERPAFGQAVFHHHELLKGPGGRKLSKTAGDISVQYLRKEGKKAADVYSLIGSMLQIKEPVKTWQSLAAALEENNTLPLALC</sequence>
<comment type="caution">
    <text evidence="9">The sequence shown here is derived from an EMBL/GenBank/DDBJ whole genome shotgun (WGS) entry which is preliminary data.</text>
</comment>
<evidence type="ECO:0000256" key="1">
    <source>
        <dbReference type="ARBA" id="ARBA00022598"/>
    </source>
</evidence>
<keyword evidence="5 7" id="KW-0067">ATP-binding</keyword>
<dbReference type="SUPFAM" id="SSF52374">
    <property type="entry name" value="Nucleotidylyl transferase"/>
    <property type="match status" value="1"/>
</dbReference>
<organism evidence="9 10">
    <name type="scientific">Anseongella ginsenosidimutans</name>
    <dbReference type="NCBI Taxonomy" id="496056"/>
    <lineage>
        <taxon>Bacteria</taxon>
        <taxon>Pseudomonadati</taxon>
        <taxon>Bacteroidota</taxon>
        <taxon>Sphingobacteriia</taxon>
        <taxon>Sphingobacteriales</taxon>
        <taxon>Sphingobacteriaceae</taxon>
        <taxon>Anseongella</taxon>
    </lineage>
</organism>
<dbReference type="OrthoDB" id="9807503at2"/>
<evidence type="ECO:0000256" key="2">
    <source>
        <dbReference type="ARBA" id="ARBA00022723"/>
    </source>
</evidence>
<dbReference type="GO" id="GO:0006424">
    <property type="term" value="P:glutamyl-tRNA aminoacylation"/>
    <property type="evidence" value="ECO:0007669"/>
    <property type="project" value="TreeGrafter"/>
</dbReference>
<protein>
    <submittedName>
        <fullName evidence="9">Glutamyl-tRNA synthetase</fullName>
    </submittedName>
</protein>
<comment type="similarity">
    <text evidence="7">Belongs to the class-I aminoacyl-tRNA synthetase family.</text>
</comment>
<feature type="domain" description="Glutamyl/glutaminyl-tRNA synthetase class Ib catalytic" evidence="8">
    <location>
        <begin position="2"/>
        <end position="259"/>
    </location>
</feature>
<keyword evidence="3 7" id="KW-0547">Nucleotide-binding</keyword>
<evidence type="ECO:0000313" key="10">
    <source>
        <dbReference type="Proteomes" id="UP000295807"/>
    </source>
</evidence>
<evidence type="ECO:0000256" key="4">
    <source>
        <dbReference type="ARBA" id="ARBA00022833"/>
    </source>
</evidence>
<dbReference type="InterPro" id="IPR001412">
    <property type="entry name" value="aa-tRNA-synth_I_CS"/>
</dbReference>
<keyword evidence="1 7" id="KW-0436">Ligase</keyword>
<evidence type="ECO:0000256" key="5">
    <source>
        <dbReference type="ARBA" id="ARBA00022840"/>
    </source>
</evidence>
<evidence type="ECO:0000259" key="8">
    <source>
        <dbReference type="Pfam" id="PF00749"/>
    </source>
</evidence>
<proteinExistence type="inferred from homology"/>
<dbReference type="GO" id="GO:0005829">
    <property type="term" value="C:cytosol"/>
    <property type="evidence" value="ECO:0007669"/>
    <property type="project" value="TreeGrafter"/>
</dbReference>
<dbReference type="InterPro" id="IPR049940">
    <property type="entry name" value="GluQ/Sye"/>
</dbReference>
<dbReference type="PANTHER" id="PTHR43311:SF1">
    <property type="entry name" value="GLUTAMYL-Q TRNA(ASP) SYNTHETASE"/>
    <property type="match status" value="1"/>
</dbReference>
<keyword evidence="6 7" id="KW-0030">Aminoacyl-tRNA synthetase</keyword>
<evidence type="ECO:0000313" key="9">
    <source>
        <dbReference type="EMBL" id="TCS89220.1"/>
    </source>
</evidence>
<dbReference type="Gene3D" id="3.40.50.620">
    <property type="entry name" value="HUPs"/>
    <property type="match status" value="1"/>
</dbReference>
<keyword evidence="2" id="KW-0479">Metal-binding</keyword>
<reference evidence="9 10" key="1">
    <citation type="submission" date="2019-03" db="EMBL/GenBank/DDBJ databases">
        <title>Genomic Encyclopedia of Type Strains, Phase IV (KMG-IV): sequencing the most valuable type-strain genomes for metagenomic binning, comparative biology and taxonomic classification.</title>
        <authorList>
            <person name="Goeker M."/>
        </authorList>
    </citation>
    <scope>NUCLEOTIDE SEQUENCE [LARGE SCALE GENOMIC DNA]</scope>
    <source>
        <strain evidence="9 10">DSM 21100</strain>
    </source>
</reference>
<evidence type="ECO:0000256" key="7">
    <source>
        <dbReference type="RuleBase" id="RU363037"/>
    </source>
</evidence>
<dbReference type="GO" id="GO:0004818">
    <property type="term" value="F:glutamate-tRNA ligase activity"/>
    <property type="evidence" value="ECO:0007669"/>
    <property type="project" value="TreeGrafter"/>
</dbReference>
<dbReference type="InterPro" id="IPR014729">
    <property type="entry name" value="Rossmann-like_a/b/a_fold"/>
</dbReference>
<evidence type="ECO:0000256" key="6">
    <source>
        <dbReference type="ARBA" id="ARBA00023146"/>
    </source>
</evidence>
<dbReference type="AlphaFoldDB" id="A0A4R3KXN1"/>
<keyword evidence="10" id="KW-1185">Reference proteome</keyword>
<gene>
    <name evidence="9" type="ORF">EDD80_102414</name>
</gene>
<dbReference type="InterPro" id="IPR000924">
    <property type="entry name" value="Glu/Gln-tRNA-synth"/>
</dbReference>